<evidence type="ECO:0000256" key="3">
    <source>
        <dbReference type="ARBA" id="ARBA00022723"/>
    </source>
</evidence>
<organism evidence="8 9">
    <name type="scientific">Pseudomonas promysalinigenes</name>
    <dbReference type="NCBI Taxonomy" id="485898"/>
    <lineage>
        <taxon>Bacteria</taxon>
        <taxon>Pseudomonadati</taxon>
        <taxon>Pseudomonadota</taxon>
        <taxon>Gammaproteobacteria</taxon>
        <taxon>Pseudomonadales</taxon>
        <taxon>Pseudomonadaceae</taxon>
        <taxon>Pseudomonas</taxon>
    </lineage>
</organism>
<protein>
    <submittedName>
        <fullName evidence="8">C-type cytochrome</fullName>
    </submittedName>
</protein>
<keyword evidence="2" id="KW-0349">Heme</keyword>
<keyword evidence="1" id="KW-0813">Transport</keyword>
<evidence type="ECO:0000256" key="6">
    <source>
        <dbReference type="SAM" id="SignalP"/>
    </source>
</evidence>
<accession>A0ABY6AJI8</accession>
<dbReference type="Pfam" id="PF13442">
    <property type="entry name" value="Cytochrome_CBB3"/>
    <property type="match status" value="1"/>
</dbReference>
<dbReference type="SUPFAM" id="SSF46626">
    <property type="entry name" value="Cytochrome c"/>
    <property type="match status" value="1"/>
</dbReference>
<gene>
    <name evidence="8" type="ORF">N5C08_23430</name>
</gene>
<keyword evidence="9" id="KW-1185">Reference proteome</keyword>
<dbReference type="InterPro" id="IPR036909">
    <property type="entry name" value="Cyt_c-like_dom_sf"/>
</dbReference>
<proteinExistence type="predicted"/>
<feature type="chain" id="PRO_5045346818" evidence="6">
    <location>
        <begin position="34"/>
        <end position="149"/>
    </location>
</feature>
<evidence type="ECO:0000256" key="4">
    <source>
        <dbReference type="ARBA" id="ARBA00022982"/>
    </source>
</evidence>
<sequence>MISHHEGVRVNQIKKMLAVPAAVLALWALSATAATNDELAKRLEPVGQVCVQGQPCQGMEVATTAGAGGAKSPDDVIAKHCNACHGSGLLGAPKIGDTAAWKERADHQGGLDGILAKAITGINAMPPKGTCADCTDDELMGAIKKMSGL</sequence>
<dbReference type="Gene3D" id="1.10.760.10">
    <property type="entry name" value="Cytochrome c-like domain"/>
    <property type="match status" value="1"/>
</dbReference>
<evidence type="ECO:0000259" key="7">
    <source>
        <dbReference type="Pfam" id="PF13442"/>
    </source>
</evidence>
<evidence type="ECO:0000256" key="1">
    <source>
        <dbReference type="ARBA" id="ARBA00022448"/>
    </source>
</evidence>
<keyword evidence="5" id="KW-0408">Iron</keyword>
<dbReference type="Proteomes" id="UP001064504">
    <property type="component" value="Chromosome"/>
</dbReference>
<dbReference type="EMBL" id="CP104557">
    <property type="protein sequence ID" value="UXH39859.1"/>
    <property type="molecule type" value="Genomic_DNA"/>
</dbReference>
<reference evidence="8" key="1">
    <citation type="submission" date="2022-09" db="EMBL/GenBank/DDBJ databases">
        <title>Complete genome sequence of Pseudomonas promysalinigenes strain RL-WG26, a newly isolated PGPR with the potential for plant salinity stress alleviation.</title>
        <authorList>
            <person name="Ren L."/>
            <person name="Wang G."/>
            <person name="Hu H."/>
        </authorList>
    </citation>
    <scope>NUCLEOTIDE SEQUENCE</scope>
    <source>
        <strain evidence="8">RL-WG26</strain>
    </source>
</reference>
<name>A0ABY6AJI8_9PSED</name>
<keyword evidence="6" id="KW-0732">Signal</keyword>
<dbReference type="PANTHER" id="PTHR40942:SF4">
    <property type="entry name" value="CYTOCHROME C5"/>
    <property type="match status" value="1"/>
</dbReference>
<evidence type="ECO:0000313" key="9">
    <source>
        <dbReference type="Proteomes" id="UP001064504"/>
    </source>
</evidence>
<dbReference type="InterPro" id="IPR002323">
    <property type="entry name" value="Cyt_CIE"/>
</dbReference>
<evidence type="ECO:0000313" key="8">
    <source>
        <dbReference type="EMBL" id="UXH39859.1"/>
    </source>
</evidence>
<keyword evidence="3" id="KW-0479">Metal-binding</keyword>
<evidence type="ECO:0000256" key="2">
    <source>
        <dbReference type="ARBA" id="ARBA00022617"/>
    </source>
</evidence>
<dbReference type="PANTHER" id="PTHR40942">
    <property type="match status" value="1"/>
</dbReference>
<dbReference type="InterPro" id="IPR009056">
    <property type="entry name" value="Cyt_c-like_dom"/>
</dbReference>
<feature type="domain" description="Cytochrome c" evidence="7">
    <location>
        <begin position="71"/>
        <end position="142"/>
    </location>
</feature>
<evidence type="ECO:0000256" key="5">
    <source>
        <dbReference type="ARBA" id="ARBA00023004"/>
    </source>
</evidence>
<dbReference type="PRINTS" id="PR00607">
    <property type="entry name" value="CYTCHROMECIE"/>
</dbReference>
<keyword evidence="4" id="KW-0249">Electron transport</keyword>
<feature type="signal peptide" evidence="6">
    <location>
        <begin position="1"/>
        <end position="33"/>
    </location>
</feature>
<dbReference type="RefSeq" id="WP_261744391.1">
    <property type="nucleotide sequence ID" value="NZ_CP104557.1"/>
</dbReference>